<dbReference type="CDD" id="cd06845">
    <property type="entry name" value="Bcl-2_like"/>
    <property type="match status" value="1"/>
</dbReference>
<keyword evidence="4" id="KW-0472">Membrane</keyword>
<feature type="domain" description="Bcl-2 Bcl-2 homology region 1-3" evidence="5">
    <location>
        <begin position="87"/>
        <end position="184"/>
    </location>
</feature>
<evidence type="ECO:0000256" key="2">
    <source>
        <dbReference type="ARBA" id="ARBA00022703"/>
    </source>
</evidence>
<dbReference type="Pfam" id="PF00452">
    <property type="entry name" value="Bcl-2"/>
    <property type="match status" value="1"/>
</dbReference>
<dbReference type="PRINTS" id="PR01862">
    <property type="entry name" value="BCL2FAMILY"/>
</dbReference>
<evidence type="ECO:0000256" key="4">
    <source>
        <dbReference type="SAM" id="Phobius"/>
    </source>
</evidence>
<gene>
    <name evidence="6" type="primary">105313732</name>
</gene>
<evidence type="ECO:0000256" key="1">
    <source>
        <dbReference type="ARBA" id="ARBA00009458"/>
    </source>
</evidence>
<comment type="similarity">
    <text evidence="1">Belongs to the Bcl-2 family.</text>
</comment>
<proteinExistence type="inferred from homology"/>
<dbReference type="EnsemblMetazoa" id="XM_011407388.2">
    <property type="protein sequence ID" value="XP_011405690.1"/>
    <property type="gene ID" value="LOC105313732"/>
</dbReference>
<keyword evidence="4" id="KW-1133">Transmembrane helix</keyword>
<keyword evidence="2" id="KW-0053">Apoptosis</keyword>
<dbReference type="GO" id="GO:0005741">
    <property type="term" value="C:mitochondrial outer membrane"/>
    <property type="evidence" value="ECO:0007669"/>
    <property type="project" value="TreeGrafter"/>
</dbReference>
<dbReference type="OrthoDB" id="6021377at2759"/>
<dbReference type="Gene3D" id="1.10.437.10">
    <property type="entry name" value="Blc2-like"/>
    <property type="match status" value="1"/>
</dbReference>
<dbReference type="GO" id="GO:0042981">
    <property type="term" value="P:regulation of apoptotic process"/>
    <property type="evidence" value="ECO:0007669"/>
    <property type="project" value="InterPro"/>
</dbReference>
<dbReference type="InterPro" id="IPR002475">
    <property type="entry name" value="Bcl2-like"/>
</dbReference>
<organism evidence="6">
    <name type="scientific">Amphimedon queenslandica</name>
    <name type="common">Sponge</name>
    <dbReference type="NCBI Taxonomy" id="400682"/>
    <lineage>
        <taxon>Eukaryota</taxon>
        <taxon>Metazoa</taxon>
        <taxon>Porifera</taxon>
        <taxon>Demospongiae</taxon>
        <taxon>Heteroscleromorpha</taxon>
        <taxon>Haplosclerida</taxon>
        <taxon>Niphatidae</taxon>
        <taxon>Amphimedon</taxon>
    </lineage>
</organism>
<feature type="region of interest" description="Disordered" evidence="3">
    <location>
        <begin position="1"/>
        <end position="31"/>
    </location>
</feature>
<dbReference type="PROSITE" id="PS50062">
    <property type="entry name" value="BCL2_FAMILY"/>
    <property type="match status" value="1"/>
</dbReference>
<keyword evidence="4" id="KW-0812">Transmembrane</keyword>
<dbReference type="InParanoid" id="A0A1X7U9C1"/>
<dbReference type="InterPro" id="IPR046371">
    <property type="entry name" value="Bcl-2_BH1-3"/>
</dbReference>
<dbReference type="KEGG" id="aqu:105313732"/>
<protein>
    <recommendedName>
        <fullName evidence="5">Bcl-2 Bcl-2 homology region 1-3 domain-containing protein</fullName>
    </recommendedName>
</protein>
<dbReference type="EnsemblMetazoa" id="Aqu2.1.24557_001">
    <property type="protein sequence ID" value="Aqu2.1.24557_001"/>
    <property type="gene ID" value="Aqu2.1.24557"/>
</dbReference>
<name>A0A1X7U9C1_AMPQE</name>
<evidence type="ECO:0000259" key="5">
    <source>
        <dbReference type="SMART" id="SM00337"/>
    </source>
</evidence>
<dbReference type="GO" id="GO:0051400">
    <property type="term" value="F:BH domain binding"/>
    <property type="evidence" value="ECO:0007669"/>
    <property type="project" value="TreeGrafter"/>
</dbReference>
<feature type="transmembrane region" description="Helical" evidence="4">
    <location>
        <begin position="131"/>
        <end position="149"/>
    </location>
</feature>
<dbReference type="Proteomes" id="UP000007879">
    <property type="component" value="Unassembled WGS sequence"/>
</dbReference>
<dbReference type="AlphaFoldDB" id="A0A1X7U9C1"/>
<accession>A0A1X7U9C1</accession>
<evidence type="ECO:0000313" key="6">
    <source>
        <dbReference type="EnsemblMetazoa" id="Aqu2.1.24557_001"/>
    </source>
</evidence>
<reference evidence="7" key="1">
    <citation type="journal article" date="2010" name="Nature">
        <title>The Amphimedon queenslandica genome and the evolution of animal complexity.</title>
        <authorList>
            <person name="Srivastava M."/>
            <person name="Simakov O."/>
            <person name="Chapman J."/>
            <person name="Fahey B."/>
            <person name="Gauthier M.E."/>
            <person name="Mitros T."/>
            <person name="Richards G.S."/>
            <person name="Conaco C."/>
            <person name="Dacre M."/>
            <person name="Hellsten U."/>
            <person name="Larroux C."/>
            <person name="Putnam N.H."/>
            <person name="Stanke M."/>
            <person name="Adamska M."/>
            <person name="Darling A."/>
            <person name="Degnan S.M."/>
            <person name="Oakley T.H."/>
            <person name="Plachetzki D.C."/>
            <person name="Zhai Y."/>
            <person name="Adamski M."/>
            <person name="Calcino A."/>
            <person name="Cummins S.F."/>
            <person name="Goodstein D.M."/>
            <person name="Harris C."/>
            <person name="Jackson D.J."/>
            <person name="Leys S.P."/>
            <person name="Shu S."/>
            <person name="Woodcroft B.J."/>
            <person name="Vervoort M."/>
            <person name="Kosik K.S."/>
            <person name="Manning G."/>
            <person name="Degnan B.M."/>
            <person name="Rokhsar D.S."/>
        </authorList>
    </citation>
    <scope>NUCLEOTIDE SEQUENCE [LARGE SCALE GENOMIC DNA]</scope>
</reference>
<dbReference type="STRING" id="400682.A0A1X7U9C1"/>
<dbReference type="GO" id="GO:0008630">
    <property type="term" value="P:intrinsic apoptotic signaling pathway in response to DNA damage"/>
    <property type="evidence" value="ECO:0007669"/>
    <property type="project" value="TreeGrafter"/>
</dbReference>
<dbReference type="InterPro" id="IPR036834">
    <property type="entry name" value="Bcl-2-like_sf"/>
</dbReference>
<evidence type="ECO:0000313" key="7">
    <source>
        <dbReference type="Proteomes" id="UP000007879"/>
    </source>
</evidence>
<sequence>MAVALQPRHVTATSPVPEERRKKDTTWTPSSTQASNILANTDFAYQTKEIIHETFYGLLLEQGLKLNGGHVEPIFTSETNRKVYSSLMGACKQFLRLHSDQIRRDMEQLDISETALCVTFHSTMHSMFSDCINWGRIVALISFAVLVAYKAHKTSRHVVESIEGWLITFICQNLSQFIMKQKGWASVPDRFSSNKIGGDIVDAKNGGGSWLALAAVGVGAALVTAFLSK</sequence>
<feature type="transmembrane region" description="Helical" evidence="4">
    <location>
        <begin position="208"/>
        <end position="227"/>
    </location>
</feature>
<dbReference type="SUPFAM" id="SSF56854">
    <property type="entry name" value="Bcl-2 inhibitors of programmed cell death"/>
    <property type="match status" value="1"/>
</dbReference>
<dbReference type="GO" id="GO:0001836">
    <property type="term" value="P:release of cytochrome c from mitochondria"/>
    <property type="evidence" value="ECO:0007669"/>
    <property type="project" value="TreeGrafter"/>
</dbReference>
<evidence type="ECO:0000256" key="3">
    <source>
        <dbReference type="SAM" id="MobiDB-lite"/>
    </source>
</evidence>
<dbReference type="PANTHER" id="PTHR11256">
    <property type="entry name" value="BCL-2 RELATED"/>
    <property type="match status" value="1"/>
</dbReference>
<reference evidence="6" key="2">
    <citation type="submission" date="2017-05" db="UniProtKB">
        <authorList>
            <consortium name="EnsemblMetazoa"/>
        </authorList>
    </citation>
    <scope>IDENTIFICATION</scope>
</reference>
<dbReference type="GO" id="GO:0097192">
    <property type="term" value="P:extrinsic apoptotic signaling pathway in absence of ligand"/>
    <property type="evidence" value="ECO:0007669"/>
    <property type="project" value="TreeGrafter"/>
</dbReference>
<dbReference type="SMART" id="SM00337">
    <property type="entry name" value="BCL"/>
    <property type="match status" value="1"/>
</dbReference>
<keyword evidence="7" id="KW-1185">Reference proteome</keyword>
<dbReference type="InterPro" id="IPR026298">
    <property type="entry name" value="Bcl-2_fam"/>
</dbReference>